<keyword evidence="6" id="KW-0686">Riboflavin biosynthesis</keyword>
<feature type="repeat" description="Lumazine-binding" evidence="10">
    <location>
        <begin position="1"/>
        <end position="95"/>
    </location>
</feature>
<dbReference type="NCBIfam" id="TIGR00187">
    <property type="entry name" value="ribE"/>
    <property type="match status" value="1"/>
</dbReference>
<comment type="function">
    <text evidence="2">Catalyzes the dismutation of two molecules of 6,7-dimethyl-8-ribityllumazine, resulting in the formation of riboflavin and 5-amino-6-(D-ribitylamino)uracil.</text>
</comment>
<dbReference type="AlphaFoldDB" id="C2FU52"/>
<dbReference type="EC" id="2.5.1.9" evidence="4 9"/>
<comment type="caution">
    <text evidence="12">The sequence shown here is derived from an EMBL/GenBank/DDBJ whole genome shotgun (WGS) entry which is preliminary data.</text>
</comment>
<evidence type="ECO:0000256" key="2">
    <source>
        <dbReference type="ARBA" id="ARBA00002803"/>
    </source>
</evidence>
<keyword evidence="8" id="KW-0677">Repeat</keyword>
<sequence length="196" mass="21239">MFTGIIETLGRVKDVVSEDSNLHLYVESAISNELKIDQSIAHNGVCLTVVGLEGNIHKVTAIDETLKKSNLGKLKAGDIVNLERCTLIGGRLDGHIVQGHVDQTAVCTAKEDQNGSTIFTFTYNPNTQNMTVEKGSVTVNGISLTVVGSKDHEFSVAIIPYTLEHTNLGQINVGDEVNLEFDIVGKYVAKIMSLRN</sequence>
<evidence type="ECO:0000256" key="4">
    <source>
        <dbReference type="ARBA" id="ARBA00012827"/>
    </source>
</evidence>
<dbReference type="InterPro" id="IPR001783">
    <property type="entry name" value="Lumazine-bd"/>
</dbReference>
<feature type="domain" description="Lumazine-binding" evidence="11">
    <location>
        <begin position="1"/>
        <end position="95"/>
    </location>
</feature>
<dbReference type="GO" id="GO:0004746">
    <property type="term" value="F:riboflavin synthase activity"/>
    <property type="evidence" value="ECO:0007669"/>
    <property type="project" value="UniProtKB-UniRule"/>
</dbReference>
<proteinExistence type="predicted"/>
<feature type="domain" description="Lumazine-binding" evidence="11">
    <location>
        <begin position="96"/>
        <end position="192"/>
    </location>
</feature>
<evidence type="ECO:0000256" key="8">
    <source>
        <dbReference type="ARBA" id="ARBA00022737"/>
    </source>
</evidence>
<dbReference type="HOGENOM" id="CLU_034388_2_0_10"/>
<dbReference type="Pfam" id="PF00677">
    <property type="entry name" value="Lum_binding"/>
    <property type="match status" value="2"/>
</dbReference>
<dbReference type="CDD" id="cd00402">
    <property type="entry name" value="Riboflavin_synthase_like"/>
    <property type="match status" value="1"/>
</dbReference>
<dbReference type="Proteomes" id="UP000006241">
    <property type="component" value="Unassembled WGS sequence"/>
</dbReference>
<evidence type="ECO:0000256" key="3">
    <source>
        <dbReference type="ARBA" id="ARBA00004887"/>
    </source>
</evidence>
<evidence type="ECO:0000256" key="7">
    <source>
        <dbReference type="ARBA" id="ARBA00022679"/>
    </source>
</evidence>
<name>C2FU52_SPHSI</name>
<dbReference type="EMBL" id="ACHB01000020">
    <property type="protein sequence ID" value="EEI93534.1"/>
    <property type="molecule type" value="Genomic_DNA"/>
</dbReference>
<keyword evidence="7 12" id="KW-0808">Transferase</keyword>
<accession>C2FU52</accession>
<dbReference type="PANTHER" id="PTHR21098">
    <property type="entry name" value="RIBOFLAVIN SYNTHASE ALPHA CHAIN"/>
    <property type="match status" value="1"/>
</dbReference>
<organism evidence="12 13">
    <name type="scientific">Sphingobacterium spiritivorum ATCC 33300</name>
    <dbReference type="NCBI Taxonomy" id="525372"/>
    <lineage>
        <taxon>Bacteria</taxon>
        <taxon>Pseudomonadati</taxon>
        <taxon>Bacteroidota</taxon>
        <taxon>Sphingobacteriia</taxon>
        <taxon>Sphingobacteriales</taxon>
        <taxon>Sphingobacteriaceae</taxon>
        <taxon>Sphingobacterium</taxon>
    </lineage>
</organism>
<comment type="catalytic activity">
    <reaction evidence="1">
        <text>2 6,7-dimethyl-8-(1-D-ribityl)lumazine + H(+) = 5-amino-6-(D-ribitylamino)uracil + riboflavin</text>
        <dbReference type="Rhea" id="RHEA:20772"/>
        <dbReference type="ChEBI" id="CHEBI:15378"/>
        <dbReference type="ChEBI" id="CHEBI:15934"/>
        <dbReference type="ChEBI" id="CHEBI:57986"/>
        <dbReference type="ChEBI" id="CHEBI:58201"/>
        <dbReference type="EC" id="2.5.1.9"/>
    </reaction>
</comment>
<dbReference type="SUPFAM" id="SSF63380">
    <property type="entry name" value="Riboflavin synthase domain-like"/>
    <property type="match status" value="2"/>
</dbReference>
<dbReference type="InterPro" id="IPR026017">
    <property type="entry name" value="Lumazine-bd_dom"/>
</dbReference>
<evidence type="ECO:0000256" key="10">
    <source>
        <dbReference type="PROSITE-ProRule" id="PRU00524"/>
    </source>
</evidence>
<dbReference type="PANTHER" id="PTHR21098:SF12">
    <property type="entry name" value="RIBOFLAVIN SYNTHASE"/>
    <property type="match status" value="1"/>
</dbReference>
<evidence type="ECO:0000259" key="11">
    <source>
        <dbReference type="PROSITE" id="PS51177"/>
    </source>
</evidence>
<evidence type="ECO:0000313" key="13">
    <source>
        <dbReference type="Proteomes" id="UP000006241"/>
    </source>
</evidence>
<dbReference type="FunFam" id="2.40.30.20:FF:000004">
    <property type="entry name" value="Riboflavin synthase, alpha subunit"/>
    <property type="match status" value="1"/>
</dbReference>
<dbReference type="PIRSF" id="PIRSF000498">
    <property type="entry name" value="Riboflavin_syn_A"/>
    <property type="match status" value="1"/>
</dbReference>
<protein>
    <recommendedName>
        <fullName evidence="5 9">Riboflavin synthase</fullName>
        <ecNumber evidence="4 9">2.5.1.9</ecNumber>
    </recommendedName>
</protein>
<dbReference type="NCBIfam" id="NF006767">
    <property type="entry name" value="PRK09289.1"/>
    <property type="match status" value="1"/>
</dbReference>
<evidence type="ECO:0000313" key="12">
    <source>
        <dbReference type="EMBL" id="EEI93534.1"/>
    </source>
</evidence>
<feature type="repeat" description="Lumazine-binding" evidence="10">
    <location>
        <begin position="96"/>
        <end position="192"/>
    </location>
</feature>
<dbReference type="RefSeq" id="WP_003005787.1">
    <property type="nucleotide sequence ID" value="NZ_GG668631.1"/>
</dbReference>
<evidence type="ECO:0000256" key="9">
    <source>
        <dbReference type="NCBIfam" id="TIGR00187"/>
    </source>
</evidence>
<dbReference type="Gene3D" id="2.40.30.20">
    <property type="match status" value="2"/>
</dbReference>
<evidence type="ECO:0000256" key="6">
    <source>
        <dbReference type="ARBA" id="ARBA00022619"/>
    </source>
</evidence>
<evidence type="ECO:0000256" key="1">
    <source>
        <dbReference type="ARBA" id="ARBA00000968"/>
    </source>
</evidence>
<dbReference type="GO" id="GO:0009231">
    <property type="term" value="P:riboflavin biosynthetic process"/>
    <property type="evidence" value="ECO:0007669"/>
    <property type="project" value="UniProtKB-KW"/>
</dbReference>
<dbReference type="InterPro" id="IPR017938">
    <property type="entry name" value="Riboflavin_synthase-like_b-brl"/>
</dbReference>
<evidence type="ECO:0000256" key="5">
    <source>
        <dbReference type="ARBA" id="ARBA00013950"/>
    </source>
</evidence>
<dbReference type="PROSITE" id="PS51177">
    <property type="entry name" value="LUMAZINE_BIND"/>
    <property type="match status" value="2"/>
</dbReference>
<gene>
    <name evidence="12" type="primary">ribE</name>
    <name evidence="12" type="ORF">HMPREF0765_0858</name>
</gene>
<comment type="pathway">
    <text evidence="3">Cofactor biosynthesis; riboflavin biosynthesis; riboflavin from 2-hydroxy-3-oxobutyl phosphate and 5-amino-6-(D-ribitylamino)uracil: step 2/2.</text>
</comment>
<reference evidence="12 13" key="1">
    <citation type="submission" date="2009-01" db="EMBL/GenBank/DDBJ databases">
        <authorList>
            <person name="Qin X."/>
            <person name="Bachman B."/>
            <person name="Battles P."/>
            <person name="Bell A."/>
            <person name="Bess C."/>
            <person name="Bickham C."/>
            <person name="Chaboub L."/>
            <person name="Chen D."/>
            <person name="Coyle M."/>
            <person name="Deiros D.R."/>
            <person name="Dinh H."/>
            <person name="Forbes L."/>
            <person name="Fowler G."/>
            <person name="Francisco L."/>
            <person name="Fu Q."/>
            <person name="Gubbala S."/>
            <person name="Hale W."/>
            <person name="Han Y."/>
            <person name="Hemphill L."/>
            <person name="Highlander S.K."/>
            <person name="Hirani K."/>
            <person name="Hogues M."/>
            <person name="Jackson L."/>
            <person name="Jakkamsetti A."/>
            <person name="Javaid M."/>
            <person name="Jiang H."/>
            <person name="Korchina V."/>
            <person name="Kovar C."/>
            <person name="Lara F."/>
            <person name="Lee S."/>
            <person name="Mata R."/>
            <person name="Mathew T."/>
            <person name="Moen C."/>
            <person name="Morales K."/>
            <person name="Munidasa M."/>
            <person name="Nazareth L."/>
            <person name="Ngo R."/>
            <person name="Nguyen L."/>
            <person name="Okwuonu G."/>
            <person name="Ongeri F."/>
            <person name="Patil S."/>
            <person name="Petrosino J."/>
            <person name="Pham C."/>
            <person name="Pham P."/>
            <person name="Pu L.-L."/>
            <person name="Puazo M."/>
            <person name="Raj R."/>
            <person name="Reid J."/>
            <person name="Rouhana J."/>
            <person name="Saada N."/>
            <person name="Shang Y."/>
            <person name="Simmons D."/>
            <person name="Thornton R."/>
            <person name="Warren J."/>
            <person name="Weissenberger G."/>
            <person name="Zhang J."/>
            <person name="Zhang L."/>
            <person name="Zhou C."/>
            <person name="Zhu D."/>
            <person name="Muzny D."/>
            <person name="Worley K."/>
            <person name="Gibbs R."/>
        </authorList>
    </citation>
    <scope>NUCLEOTIDE SEQUENCE [LARGE SCALE GENOMIC DNA]</scope>
    <source>
        <strain evidence="12 13">ATCC 33300</strain>
    </source>
</reference>
<dbReference type="InterPro" id="IPR023366">
    <property type="entry name" value="ATP_synth_asu-like_sf"/>
</dbReference>